<evidence type="ECO:0008006" key="4">
    <source>
        <dbReference type="Google" id="ProtNLM"/>
    </source>
</evidence>
<keyword evidence="3" id="KW-1185">Reference proteome</keyword>
<protein>
    <recommendedName>
        <fullName evidence="4">Glycosyl hydrolases family 43</fullName>
    </recommendedName>
</protein>
<dbReference type="AlphaFoldDB" id="A0A853CM23"/>
<evidence type="ECO:0000313" key="3">
    <source>
        <dbReference type="Proteomes" id="UP000541969"/>
    </source>
</evidence>
<organism evidence="2 3">
    <name type="scientific">Petropleomorpha daqingensis</name>
    <dbReference type="NCBI Taxonomy" id="2026353"/>
    <lineage>
        <taxon>Bacteria</taxon>
        <taxon>Bacillati</taxon>
        <taxon>Actinomycetota</taxon>
        <taxon>Actinomycetes</taxon>
        <taxon>Geodermatophilales</taxon>
        <taxon>Geodermatophilaceae</taxon>
        <taxon>Petropleomorpha</taxon>
    </lineage>
</organism>
<comment type="caution">
    <text evidence="2">The sequence shown here is derived from an EMBL/GenBank/DDBJ whole genome shotgun (WGS) entry which is preliminary data.</text>
</comment>
<dbReference type="EMBL" id="JACBZT010000001">
    <property type="protein sequence ID" value="NYJ08780.1"/>
    <property type="molecule type" value="Genomic_DNA"/>
</dbReference>
<dbReference type="InterPro" id="IPR023296">
    <property type="entry name" value="Glyco_hydro_beta-prop_sf"/>
</dbReference>
<dbReference type="SUPFAM" id="SSF75005">
    <property type="entry name" value="Arabinanase/levansucrase/invertase"/>
    <property type="match status" value="1"/>
</dbReference>
<accession>A0A853CM23</accession>
<reference evidence="2 3" key="1">
    <citation type="submission" date="2020-07" db="EMBL/GenBank/DDBJ databases">
        <title>Sequencing the genomes of 1000 actinobacteria strains.</title>
        <authorList>
            <person name="Klenk H.-P."/>
        </authorList>
    </citation>
    <scope>NUCLEOTIDE SEQUENCE [LARGE SCALE GENOMIC DNA]</scope>
    <source>
        <strain evidence="2 3">DSM 104001</strain>
    </source>
</reference>
<sequence length="316" mass="34396">MTSLSHRPVLPTPEGLAARTDRFWDDAAVAVVPEDARPGGWAGGPSALLVDGVWWLAYRLRRPVGEGRGYANVIARSDDGVGFEQVVRIHRDEFAAESLERPALVHTPDGRWRLYVSCATPGTKHWRVDLLEADSIERLAGARPQTVLPGSATAAWKDPVVRWSGGRWHLWASVHPLDDPDATDRMTTEHATSDDGRAWTHDGTALAGTPGTWDARGVRFTTVLPGPDGVDDPATWALYDGRASAEENWEERTGLARMTGSGFTAAPDGPLLQSPHAPHGLRYADAVALPDGTTRWFYEATRPDGAHELRTVLLPS</sequence>
<evidence type="ECO:0000256" key="1">
    <source>
        <dbReference type="SAM" id="MobiDB-lite"/>
    </source>
</evidence>
<feature type="compositionally biased region" description="Basic and acidic residues" evidence="1">
    <location>
        <begin position="182"/>
        <end position="200"/>
    </location>
</feature>
<dbReference type="RefSeq" id="WP_246323868.1">
    <property type="nucleotide sequence ID" value="NZ_JACBZT010000001.1"/>
</dbReference>
<gene>
    <name evidence="2" type="ORF">GGQ55_005058</name>
</gene>
<proteinExistence type="predicted"/>
<evidence type="ECO:0000313" key="2">
    <source>
        <dbReference type="EMBL" id="NYJ08780.1"/>
    </source>
</evidence>
<feature type="region of interest" description="Disordered" evidence="1">
    <location>
        <begin position="182"/>
        <end position="202"/>
    </location>
</feature>
<dbReference type="Proteomes" id="UP000541969">
    <property type="component" value="Unassembled WGS sequence"/>
</dbReference>
<dbReference type="Gene3D" id="2.115.10.20">
    <property type="entry name" value="Glycosyl hydrolase domain, family 43"/>
    <property type="match status" value="2"/>
</dbReference>
<name>A0A853CM23_9ACTN</name>